<name>A0A3M7PQV0_BRAPC</name>
<accession>A0A3M7PQV0</accession>
<keyword evidence="1" id="KW-0472">Membrane</keyword>
<evidence type="ECO:0000313" key="3">
    <source>
        <dbReference type="EMBL" id="RNA01527.1"/>
    </source>
</evidence>
<keyword evidence="2" id="KW-0732">Signal</keyword>
<gene>
    <name evidence="3" type="ORF">BpHYR1_018680</name>
</gene>
<evidence type="ECO:0000313" key="4">
    <source>
        <dbReference type="Proteomes" id="UP000276133"/>
    </source>
</evidence>
<proteinExistence type="predicted"/>
<feature type="chain" id="PRO_5018316820" evidence="2">
    <location>
        <begin position="21"/>
        <end position="96"/>
    </location>
</feature>
<evidence type="ECO:0000256" key="1">
    <source>
        <dbReference type="SAM" id="Phobius"/>
    </source>
</evidence>
<sequence>MSGNLKFMIRNKLFLILGLAQNVNRNKIKNLYFKSLRLVWYTRAMAAISTSQETLNVFGHKICEHKVHILSKILMVTFFGELLFTFWARALIFDLL</sequence>
<dbReference type="Proteomes" id="UP000276133">
    <property type="component" value="Unassembled WGS sequence"/>
</dbReference>
<dbReference type="EMBL" id="REGN01009289">
    <property type="protein sequence ID" value="RNA01527.1"/>
    <property type="molecule type" value="Genomic_DNA"/>
</dbReference>
<keyword evidence="1" id="KW-0812">Transmembrane</keyword>
<reference evidence="3 4" key="1">
    <citation type="journal article" date="2018" name="Sci. Rep.">
        <title>Genomic signatures of local adaptation to the degree of environmental predictability in rotifers.</title>
        <authorList>
            <person name="Franch-Gras L."/>
            <person name="Hahn C."/>
            <person name="Garcia-Roger E.M."/>
            <person name="Carmona M.J."/>
            <person name="Serra M."/>
            <person name="Gomez A."/>
        </authorList>
    </citation>
    <scope>NUCLEOTIDE SEQUENCE [LARGE SCALE GENOMIC DNA]</scope>
    <source>
        <strain evidence="3">HYR1</strain>
    </source>
</reference>
<feature type="transmembrane region" description="Helical" evidence="1">
    <location>
        <begin position="73"/>
        <end position="92"/>
    </location>
</feature>
<keyword evidence="1" id="KW-1133">Transmembrane helix</keyword>
<feature type="signal peptide" evidence="2">
    <location>
        <begin position="1"/>
        <end position="20"/>
    </location>
</feature>
<organism evidence="3 4">
    <name type="scientific">Brachionus plicatilis</name>
    <name type="common">Marine rotifer</name>
    <name type="synonym">Brachionus muelleri</name>
    <dbReference type="NCBI Taxonomy" id="10195"/>
    <lineage>
        <taxon>Eukaryota</taxon>
        <taxon>Metazoa</taxon>
        <taxon>Spiralia</taxon>
        <taxon>Gnathifera</taxon>
        <taxon>Rotifera</taxon>
        <taxon>Eurotatoria</taxon>
        <taxon>Monogononta</taxon>
        <taxon>Pseudotrocha</taxon>
        <taxon>Ploima</taxon>
        <taxon>Brachionidae</taxon>
        <taxon>Brachionus</taxon>
    </lineage>
</organism>
<evidence type="ECO:0000256" key="2">
    <source>
        <dbReference type="SAM" id="SignalP"/>
    </source>
</evidence>
<comment type="caution">
    <text evidence="3">The sequence shown here is derived from an EMBL/GenBank/DDBJ whole genome shotgun (WGS) entry which is preliminary data.</text>
</comment>
<dbReference type="AlphaFoldDB" id="A0A3M7PQV0"/>
<keyword evidence="4" id="KW-1185">Reference proteome</keyword>
<protein>
    <submittedName>
        <fullName evidence="3">Uncharacterized protein</fullName>
    </submittedName>
</protein>